<dbReference type="EMBL" id="CP051685">
    <property type="protein sequence ID" value="QJE03324.1"/>
    <property type="molecule type" value="Genomic_DNA"/>
</dbReference>
<feature type="compositionally biased region" description="Low complexity" evidence="2">
    <location>
        <begin position="32"/>
        <end position="50"/>
    </location>
</feature>
<evidence type="ECO:0000313" key="4">
    <source>
        <dbReference type="EMBL" id="QJE03324.1"/>
    </source>
</evidence>
<evidence type="ECO:0000313" key="5">
    <source>
        <dbReference type="Proteomes" id="UP000502415"/>
    </source>
</evidence>
<protein>
    <recommendedName>
        <fullName evidence="3">FtsK gamma domain-containing protein</fullName>
    </recommendedName>
</protein>
<proteinExistence type="predicted"/>
<dbReference type="PANTHER" id="PTHR22683">
    <property type="entry name" value="SPORULATION PROTEIN RELATED"/>
    <property type="match status" value="1"/>
</dbReference>
<feature type="region of interest" description="Disordered" evidence="2">
    <location>
        <begin position="32"/>
        <end position="54"/>
    </location>
</feature>
<keyword evidence="5" id="KW-1185">Reference proteome</keyword>
<dbReference type="InterPro" id="IPR036388">
    <property type="entry name" value="WH-like_DNA-bd_sf"/>
</dbReference>
<dbReference type="Gene3D" id="1.10.10.10">
    <property type="entry name" value="Winged helix-like DNA-binding domain superfamily/Winged helix DNA-binding domain"/>
    <property type="match status" value="1"/>
</dbReference>
<evidence type="ECO:0000259" key="3">
    <source>
        <dbReference type="SMART" id="SM00843"/>
    </source>
</evidence>
<dbReference type="InterPro" id="IPR050206">
    <property type="entry name" value="FtsK/SpoIIIE/SftA"/>
</dbReference>
<dbReference type="InterPro" id="IPR036390">
    <property type="entry name" value="WH_DNA-bd_sf"/>
</dbReference>
<dbReference type="SUPFAM" id="SSF46785">
    <property type="entry name" value="Winged helix' DNA-binding domain"/>
    <property type="match status" value="1"/>
</dbReference>
<dbReference type="SMART" id="SM00843">
    <property type="entry name" value="Ftsk_gamma"/>
    <property type="match status" value="1"/>
</dbReference>
<reference evidence="4 5" key="1">
    <citation type="submission" date="2020-04" db="EMBL/GenBank/DDBJ databases">
        <title>Genome sequencing of novel species.</title>
        <authorList>
            <person name="Heo J."/>
            <person name="Kim S.-J."/>
            <person name="Kim J.-S."/>
            <person name="Hong S.-B."/>
            <person name="Kwon S.-W."/>
        </authorList>
    </citation>
    <scope>NUCLEOTIDE SEQUENCE [LARGE SCALE GENOMIC DNA]</scope>
    <source>
        <strain evidence="4 5">GN2-R2</strain>
    </source>
</reference>
<sequence>MADKVARQSPELAKQVAHGEITLPRALEQLAPKPAAAAQRAPAAPAAGADALEEGPDDLYDQAAAIVLQHRRASISLVQRHLRIGYNRAARLIEQMERVGIVTPPAASGERIVVAAVVPASMALAGTARPTLMQQVQQQANAAPDAGAEENAPDADPSGESMAVEADPFNALLDDYNKVAAERDGLVTKVAALEAHVALLTHGDLAAQVDGLVKRAEAAELKFDQLSSRNHDLQGTKRTAQITAQYQADLLAKIRKALGAEGNADILPAIMARRAAA</sequence>
<dbReference type="Proteomes" id="UP000502415">
    <property type="component" value="Chromosome"/>
</dbReference>
<gene>
    <name evidence="4" type="ORF">HH212_12075</name>
</gene>
<dbReference type="Pfam" id="PF09397">
    <property type="entry name" value="FtsK_gamma"/>
    <property type="match status" value="1"/>
</dbReference>
<feature type="region of interest" description="Disordered" evidence="2">
    <location>
        <begin position="135"/>
        <end position="161"/>
    </location>
</feature>
<evidence type="ECO:0000256" key="2">
    <source>
        <dbReference type="SAM" id="MobiDB-lite"/>
    </source>
</evidence>
<dbReference type="AlphaFoldDB" id="A0A7Z2ZVB8"/>
<dbReference type="KEGG" id="mfy:HH212_12075"/>
<organism evidence="4 5">
    <name type="scientific">Massilia forsythiae</name>
    <dbReference type="NCBI Taxonomy" id="2728020"/>
    <lineage>
        <taxon>Bacteria</taxon>
        <taxon>Pseudomonadati</taxon>
        <taxon>Pseudomonadota</taxon>
        <taxon>Betaproteobacteria</taxon>
        <taxon>Burkholderiales</taxon>
        <taxon>Oxalobacteraceae</taxon>
        <taxon>Telluria group</taxon>
        <taxon>Massilia</taxon>
    </lineage>
</organism>
<dbReference type="InterPro" id="IPR018541">
    <property type="entry name" value="Ftsk_gamma"/>
</dbReference>
<name>A0A7Z2ZVB8_9BURK</name>
<feature type="domain" description="FtsK gamma" evidence="3">
    <location>
        <begin position="53"/>
        <end position="118"/>
    </location>
</feature>
<comment type="subcellular location">
    <subcellularLocation>
        <location evidence="1">Cell membrane</location>
    </subcellularLocation>
</comment>
<evidence type="ECO:0000256" key="1">
    <source>
        <dbReference type="ARBA" id="ARBA00004236"/>
    </source>
</evidence>
<accession>A0A7Z2ZVB8</accession>
<dbReference type="PANTHER" id="PTHR22683:SF41">
    <property type="entry name" value="DNA TRANSLOCASE FTSK"/>
    <property type="match status" value="1"/>
</dbReference>